<reference evidence="1 2" key="1">
    <citation type="submission" date="2022-10" db="EMBL/GenBank/DDBJ databases">
        <title>Defluviimonas sp. nov., isolated from ocean surface sediments.</title>
        <authorList>
            <person name="He W."/>
            <person name="Wang L."/>
            <person name="Zhang D.-F."/>
        </authorList>
    </citation>
    <scope>NUCLEOTIDE SEQUENCE [LARGE SCALE GENOMIC DNA]</scope>
    <source>
        <strain evidence="1 2">WL0024</strain>
    </source>
</reference>
<keyword evidence="2" id="KW-1185">Reference proteome</keyword>
<gene>
    <name evidence="1" type="ORF">OEZ60_02290</name>
</gene>
<dbReference type="RefSeq" id="WP_263332818.1">
    <property type="nucleotide sequence ID" value="NZ_JAOVQO010000002.1"/>
</dbReference>
<accession>A0ABT2WYR6</accession>
<dbReference type="Pfam" id="PF07310">
    <property type="entry name" value="PAS_5"/>
    <property type="match status" value="1"/>
</dbReference>
<evidence type="ECO:0000313" key="2">
    <source>
        <dbReference type="Proteomes" id="UP001209535"/>
    </source>
</evidence>
<dbReference type="InterPro" id="IPR009922">
    <property type="entry name" value="DUF1457"/>
</dbReference>
<evidence type="ECO:0000313" key="1">
    <source>
        <dbReference type="EMBL" id="MCU9846822.1"/>
    </source>
</evidence>
<sequence length="203" mass="22041">MRFPCISEVQAYWEALRDGRQVPCRSEVDPRGIERALEYTFVLERIAPGVARFRLAGMHLNSLMGMEVRGMPLTAFFTPKARAEVASILDRVFSAPSTAEMTLTAETGLGRPPMEARLLILPLKSDLGDISRALGCLMAEGALGRAPRRFEIGARSITPIAPGLPSPSRGTVAATGFAEPTLPFRDAAPEPGRSHLRLIVTDK</sequence>
<protein>
    <submittedName>
        <fullName evidence="1">PAS domain-containing protein</fullName>
    </submittedName>
</protein>
<proteinExistence type="predicted"/>
<dbReference type="Proteomes" id="UP001209535">
    <property type="component" value="Unassembled WGS sequence"/>
</dbReference>
<name>A0ABT2WYR6_9RHOB</name>
<dbReference type="EMBL" id="JAOVQO010000002">
    <property type="protein sequence ID" value="MCU9846822.1"/>
    <property type="molecule type" value="Genomic_DNA"/>
</dbReference>
<organism evidence="1 2">
    <name type="scientific">Albidovulum salinarum</name>
    <dbReference type="NCBI Taxonomy" id="2984153"/>
    <lineage>
        <taxon>Bacteria</taxon>
        <taxon>Pseudomonadati</taxon>
        <taxon>Pseudomonadota</taxon>
        <taxon>Alphaproteobacteria</taxon>
        <taxon>Rhodobacterales</taxon>
        <taxon>Paracoccaceae</taxon>
        <taxon>Albidovulum</taxon>
    </lineage>
</organism>
<comment type="caution">
    <text evidence="1">The sequence shown here is derived from an EMBL/GenBank/DDBJ whole genome shotgun (WGS) entry which is preliminary data.</text>
</comment>